<dbReference type="Pfam" id="PF00700">
    <property type="entry name" value="Flagellin_C"/>
    <property type="match status" value="1"/>
</dbReference>
<comment type="similarity">
    <text evidence="2">Belongs to the bacterial flagellin family.</text>
</comment>
<keyword evidence="6" id="KW-0966">Cell projection</keyword>
<dbReference type="Gene3D" id="1.20.1330.10">
    <property type="entry name" value="f41 fragment of flagellin, N-terminal domain"/>
    <property type="match status" value="1"/>
</dbReference>
<dbReference type="eggNOG" id="COG1344">
    <property type="taxonomic scope" value="Bacteria"/>
</dbReference>
<dbReference type="InterPro" id="IPR046358">
    <property type="entry name" value="Flagellin_C"/>
</dbReference>
<accession>C7R0L6</accession>
<keyword evidence="6" id="KW-0282">Flagellum</keyword>
<dbReference type="KEGG" id="jde:Jden_2042"/>
<dbReference type="HOGENOM" id="CLU_024437_2_0_11"/>
<dbReference type="NCBIfam" id="TIGR02550">
    <property type="entry name" value="flagell_flgL"/>
    <property type="match status" value="1"/>
</dbReference>
<feature type="domain" description="Flagellin N-terminal" evidence="4">
    <location>
        <begin position="7"/>
        <end position="142"/>
    </location>
</feature>
<protein>
    <submittedName>
        <fullName evidence="6">Flagellar hook-associated protein 3</fullName>
    </submittedName>
</protein>
<dbReference type="PANTHER" id="PTHR42792:SF1">
    <property type="entry name" value="FLAGELLAR HOOK-ASSOCIATED PROTEIN 3"/>
    <property type="match status" value="1"/>
</dbReference>
<evidence type="ECO:0000259" key="5">
    <source>
        <dbReference type="Pfam" id="PF00700"/>
    </source>
</evidence>
<evidence type="ECO:0000259" key="4">
    <source>
        <dbReference type="Pfam" id="PF00669"/>
    </source>
</evidence>
<reference evidence="6 7" key="1">
    <citation type="journal article" date="2009" name="Stand. Genomic Sci.">
        <title>Complete genome sequence of Jonesia denitrificans type strain (Prevot 55134).</title>
        <authorList>
            <person name="Pukall R."/>
            <person name="Gehrich-Schroter G."/>
            <person name="Lapidus A."/>
            <person name="Nolan M."/>
            <person name="Glavina Del Rio T."/>
            <person name="Lucas S."/>
            <person name="Chen F."/>
            <person name="Tice H."/>
            <person name="Pitluck S."/>
            <person name="Cheng J.F."/>
            <person name="Copeland A."/>
            <person name="Saunders E."/>
            <person name="Brettin T."/>
            <person name="Detter J.C."/>
            <person name="Bruce D."/>
            <person name="Goodwin L."/>
            <person name="Pati A."/>
            <person name="Ivanova N."/>
            <person name="Mavromatis K."/>
            <person name="Ovchinnikova G."/>
            <person name="Chen A."/>
            <person name="Palaniappan K."/>
            <person name="Land M."/>
            <person name="Hauser L."/>
            <person name="Chang Y.J."/>
            <person name="Jeffries C.D."/>
            <person name="Chain P."/>
            <person name="Goker M."/>
            <person name="Bristow J."/>
            <person name="Eisen J.A."/>
            <person name="Markowitz V."/>
            <person name="Hugenholtz P."/>
            <person name="Kyrpides N.C."/>
            <person name="Klenk H.P."/>
            <person name="Han C."/>
        </authorList>
    </citation>
    <scope>NUCLEOTIDE SEQUENCE [LARGE SCALE GENOMIC DNA]</scope>
    <source>
        <strain evidence="7">ATCC 14870 / DSM 20603 / BCRC 15368 / CIP 55.134 / JCM 11481 / NBRC 15587 / NCTC 10816 / Prevot 55134</strain>
    </source>
</reference>
<name>C7R0L6_JONDD</name>
<evidence type="ECO:0000256" key="1">
    <source>
        <dbReference type="ARBA" id="ARBA00004365"/>
    </source>
</evidence>
<sequence length="305" mass="32453">MISRVTQQSAQRSVLANMQKNLSAMAKLQEQASSGKKIAKVSDDPARASDSMSLRAERAATQQYTRNAQDGLSWLNVIDSSLTSTASMLRRARDLTVQGSNLGTMSAQAREAVAAEIDGIKAGIMEQANTQYLGRSVFAGTSSAGHAFEDTGTGYAFTGAAGTSVERRIAADVTVRVDADGASVFGDPTETDPASPNYNVFVLLDDIANTLRTGGDPQSALNQLDTRIDAVLNTATTVGARTNQVESAISLTSYKSETLRTDISSVEDIDLAQTIMDLKLQEVAYQSSLNASARVLQPTLLDFLR</sequence>
<dbReference type="InterPro" id="IPR013384">
    <property type="entry name" value="Flagell_FlgL"/>
</dbReference>
<organism evidence="6 7">
    <name type="scientific">Jonesia denitrificans (strain ATCC 14870 / DSM 20603 / BCRC 15368 / CIP 55.134 / JCM 11481 / NBRC 15587 / NCTC 10816 / Prevot 55134)</name>
    <name type="common">Listeria denitrificans</name>
    <dbReference type="NCBI Taxonomy" id="471856"/>
    <lineage>
        <taxon>Bacteria</taxon>
        <taxon>Bacillati</taxon>
        <taxon>Actinomycetota</taxon>
        <taxon>Actinomycetes</taxon>
        <taxon>Micrococcales</taxon>
        <taxon>Jonesiaceae</taxon>
        <taxon>Jonesia</taxon>
    </lineage>
</organism>
<proteinExistence type="inferred from homology"/>
<dbReference type="GO" id="GO:0071973">
    <property type="term" value="P:bacterial-type flagellum-dependent cell motility"/>
    <property type="evidence" value="ECO:0007669"/>
    <property type="project" value="InterPro"/>
</dbReference>
<feature type="domain" description="Flagellin C-terminal" evidence="5">
    <location>
        <begin position="222"/>
        <end position="304"/>
    </location>
</feature>
<dbReference type="OrthoDB" id="9758307at2"/>
<dbReference type="InterPro" id="IPR001029">
    <property type="entry name" value="Flagellin_N"/>
</dbReference>
<dbReference type="STRING" id="471856.Jden_2042"/>
<dbReference type="InterPro" id="IPR001492">
    <property type="entry name" value="Flagellin"/>
</dbReference>
<dbReference type="EMBL" id="CP001706">
    <property type="protein sequence ID" value="ACV09680.1"/>
    <property type="molecule type" value="Genomic_DNA"/>
</dbReference>
<dbReference type="GO" id="GO:0009424">
    <property type="term" value="C:bacterial-type flagellum hook"/>
    <property type="evidence" value="ECO:0007669"/>
    <property type="project" value="InterPro"/>
</dbReference>
<keyword evidence="3" id="KW-0975">Bacterial flagellum</keyword>
<dbReference type="Pfam" id="PF00669">
    <property type="entry name" value="Flagellin_N"/>
    <property type="match status" value="1"/>
</dbReference>
<evidence type="ECO:0000256" key="2">
    <source>
        <dbReference type="ARBA" id="ARBA00005709"/>
    </source>
</evidence>
<dbReference type="PANTHER" id="PTHR42792">
    <property type="entry name" value="FLAGELLIN"/>
    <property type="match status" value="1"/>
</dbReference>
<evidence type="ECO:0000313" key="6">
    <source>
        <dbReference type="EMBL" id="ACV09680.1"/>
    </source>
</evidence>
<keyword evidence="6" id="KW-0969">Cilium</keyword>
<gene>
    <name evidence="6" type="ordered locus">Jden_2042</name>
</gene>
<evidence type="ECO:0000313" key="7">
    <source>
        <dbReference type="Proteomes" id="UP000000628"/>
    </source>
</evidence>
<dbReference type="GO" id="GO:0005198">
    <property type="term" value="F:structural molecule activity"/>
    <property type="evidence" value="ECO:0007669"/>
    <property type="project" value="InterPro"/>
</dbReference>
<evidence type="ECO:0000256" key="3">
    <source>
        <dbReference type="ARBA" id="ARBA00023143"/>
    </source>
</evidence>
<dbReference type="SUPFAM" id="SSF64518">
    <property type="entry name" value="Phase 1 flagellin"/>
    <property type="match status" value="1"/>
</dbReference>
<dbReference type="RefSeq" id="WP_015772308.1">
    <property type="nucleotide sequence ID" value="NC_013174.1"/>
</dbReference>
<comment type="subcellular location">
    <subcellularLocation>
        <location evidence="1">Bacterial flagellum</location>
    </subcellularLocation>
</comment>
<keyword evidence="7" id="KW-1185">Reference proteome</keyword>
<dbReference type="Proteomes" id="UP000000628">
    <property type="component" value="Chromosome"/>
</dbReference>
<dbReference type="AlphaFoldDB" id="C7R0L6"/>